<evidence type="ECO:0000256" key="4">
    <source>
        <dbReference type="ARBA" id="ARBA00022989"/>
    </source>
</evidence>
<feature type="transmembrane region" description="Helical" evidence="6">
    <location>
        <begin position="56"/>
        <end position="79"/>
    </location>
</feature>
<feature type="transmembrane region" description="Helical" evidence="6">
    <location>
        <begin position="113"/>
        <end position="138"/>
    </location>
</feature>
<dbReference type="PANTHER" id="PTHR47089">
    <property type="entry name" value="ABC TRANSPORTER, PERMEASE PROTEIN"/>
    <property type="match status" value="1"/>
</dbReference>
<sequence>MRIEKRLHDSQLMVYLSPLLALLLTLISGALLFALLGRPPLGSLYTFFIAPISDLYGLSELAVKVTPLLLCAIGLTLCFKAKIWNIGAEGQFVFGALIGGAVTLQLAESEGFWVLPVIIASGALAGMAWAAIAALLLTRFNANEILTTIMLNYIAVNLLLWAVHGPLKDPDGLNFPESALFASQTLLPVLFEDYRVSIAIFIALFMLVVIWVVLTRTLLGFQLRVMGENHNAARFAGFNSKKLIWLLLCFSGAMAGVAAISETNGPVGQLIPTLSLGYGYAAIIVVFMGRMHPLGILLASCLLGLTYLGGEMAQIDQGLPKSITGLFQGMLLFYLLACDLLISYRVVPNSRSVKPSAITQ</sequence>
<keyword evidence="3 6" id="KW-0812">Transmembrane</keyword>
<keyword evidence="7" id="KW-0813">Transport</keyword>
<feature type="transmembrane region" description="Helical" evidence="6">
    <location>
        <begin position="294"/>
        <end position="310"/>
    </location>
</feature>
<feature type="transmembrane region" description="Helical" evidence="6">
    <location>
        <begin position="91"/>
        <end position="107"/>
    </location>
</feature>
<feature type="transmembrane region" description="Helical" evidence="6">
    <location>
        <begin position="194"/>
        <end position="214"/>
    </location>
</feature>
<feature type="transmembrane region" description="Helical" evidence="6">
    <location>
        <begin position="322"/>
        <end position="342"/>
    </location>
</feature>
<evidence type="ECO:0000256" key="6">
    <source>
        <dbReference type="SAM" id="Phobius"/>
    </source>
</evidence>
<proteinExistence type="predicted"/>
<protein>
    <submittedName>
        <fullName evidence="7">Simple sugar transport system permease protein</fullName>
    </submittedName>
</protein>
<evidence type="ECO:0000313" key="8">
    <source>
        <dbReference type="Proteomes" id="UP001253595"/>
    </source>
</evidence>
<feature type="transmembrane region" description="Helical" evidence="6">
    <location>
        <begin position="243"/>
        <end position="261"/>
    </location>
</feature>
<keyword evidence="2" id="KW-1003">Cell membrane</keyword>
<dbReference type="RefSeq" id="WP_310073038.1">
    <property type="nucleotide sequence ID" value="NZ_JAVDVX010000004.1"/>
</dbReference>
<dbReference type="Proteomes" id="UP001253595">
    <property type="component" value="Unassembled WGS sequence"/>
</dbReference>
<keyword evidence="4 6" id="KW-1133">Transmembrane helix</keyword>
<feature type="transmembrane region" description="Helical" evidence="6">
    <location>
        <begin position="267"/>
        <end position="287"/>
    </location>
</feature>
<dbReference type="CDD" id="cd06580">
    <property type="entry name" value="TM_PBP1_transp_TpRbsC_like"/>
    <property type="match status" value="1"/>
</dbReference>
<dbReference type="EMBL" id="JAVDVX010000004">
    <property type="protein sequence ID" value="MDR7090595.1"/>
    <property type="molecule type" value="Genomic_DNA"/>
</dbReference>
<feature type="transmembrane region" description="Helical" evidence="6">
    <location>
        <begin position="12"/>
        <end position="36"/>
    </location>
</feature>
<feature type="transmembrane region" description="Helical" evidence="6">
    <location>
        <begin position="145"/>
        <end position="163"/>
    </location>
</feature>
<dbReference type="InterPro" id="IPR001851">
    <property type="entry name" value="ABC_transp_permease"/>
</dbReference>
<evidence type="ECO:0000256" key="3">
    <source>
        <dbReference type="ARBA" id="ARBA00022692"/>
    </source>
</evidence>
<evidence type="ECO:0000256" key="1">
    <source>
        <dbReference type="ARBA" id="ARBA00004429"/>
    </source>
</evidence>
<name>A0ABU1UZJ5_9GAMM</name>
<evidence type="ECO:0000256" key="2">
    <source>
        <dbReference type="ARBA" id="ARBA00022475"/>
    </source>
</evidence>
<keyword evidence="8" id="KW-1185">Reference proteome</keyword>
<evidence type="ECO:0000313" key="7">
    <source>
        <dbReference type="EMBL" id="MDR7090595.1"/>
    </source>
</evidence>
<accession>A0ABU1UZJ5</accession>
<evidence type="ECO:0000256" key="5">
    <source>
        <dbReference type="ARBA" id="ARBA00023136"/>
    </source>
</evidence>
<keyword evidence="7" id="KW-0762">Sugar transport</keyword>
<reference evidence="7 8" key="1">
    <citation type="submission" date="2023-07" db="EMBL/GenBank/DDBJ databases">
        <title>Sorghum-associated microbial communities from plants grown in Nebraska, USA.</title>
        <authorList>
            <person name="Schachtman D."/>
        </authorList>
    </citation>
    <scope>NUCLEOTIDE SEQUENCE [LARGE SCALE GENOMIC DNA]</scope>
    <source>
        <strain evidence="7 8">BE190</strain>
    </source>
</reference>
<gene>
    <name evidence="7" type="ORF">J2X05_002619</name>
</gene>
<comment type="subcellular location">
    <subcellularLocation>
        <location evidence="1">Cell inner membrane</location>
        <topology evidence="1">Multi-pass membrane protein</topology>
    </subcellularLocation>
</comment>
<organism evidence="7 8">
    <name type="scientific">Cellvibrio fibrivorans</name>
    <dbReference type="NCBI Taxonomy" id="126350"/>
    <lineage>
        <taxon>Bacteria</taxon>
        <taxon>Pseudomonadati</taxon>
        <taxon>Pseudomonadota</taxon>
        <taxon>Gammaproteobacteria</taxon>
        <taxon>Cellvibrionales</taxon>
        <taxon>Cellvibrionaceae</taxon>
        <taxon>Cellvibrio</taxon>
    </lineage>
</organism>
<dbReference type="PANTHER" id="PTHR47089:SF1">
    <property type="entry name" value="GUANOSINE ABC TRANSPORTER PERMEASE PROTEIN NUPP"/>
    <property type="match status" value="1"/>
</dbReference>
<comment type="caution">
    <text evidence="7">The sequence shown here is derived from an EMBL/GenBank/DDBJ whole genome shotgun (WGS) entry which is preliminary data.</text>
</comment>
<dbReference type="Pfam" id="PF02653">
    <property type="entry name" value="BPD_transp_2"/>
    <property type="match status" value="1"/>
</dbReference>
<keyword evidence="5 6" id="KW-0472">Membrane</keyword>